<dbReference type="GO" id="GO:0005975">
    <property type="term" value="P:carbohydrate metabolic process"/>
    <property type="evidence" value="ECO:0007669"/>
    <property type="project" value="InterPro"/>
</dbReference>
<accession>A0A1H4FMH6</accession>
<evidence type="ECO:0000313" key="2">
    <source>
        <dbReference type="EMBL" id="SEA98341.1"/>
    </source>
</evidence>
<dbReference type="Proteomes" id="UP000198850">
    <property type="component" value="Unassembled WGS sequence"/>
</dbReference>
<organism evidence="2 3">
    <name type="scientific">Pedobacter hartonius</name>
    <dbReference type="NCBI Taxonomy" id="425514"/>
    <lineage>
        <taxon>Bacteria</taxon>
        <taxon>Pseudomonadati</taxon>
        <taxon>Bacteroidota</taxon>
        <taxon>Sphingobacteriia</taxon>
        <taxon>Sphingobacteriales</taxon>
        <taxon>Sphingobacteriaceae</taxon>
        <taxon>Pedobacter</taxon>
    </lineage>
</organism>
<evidence type="ECO:0000313" key="3">
    <source>
        <dbReference type="Proteomes" id="UP000198850"/>
    </source>
</evidence>
<dbReference type="Pfam" id="PF02922">
    <property type="entry name" value="CBM_48"/>
    <property type="match status" value="1"/>
</dbReference>
<sequence>MEKITVHPGRPYPLGATWDGSGVNFAIYADNATAVELCFFKNEDDARETRKTKLIL</sequence>
<dbReference type="GO" id="GO:0004553">
    <property type="term" value="F:hydrolase activity, hydrolyzing O-glycosyl compounds"/>
    <property type="evidence" value="ECO:0007669"/>
    <property type="project" value="InterPro"/>
</dbReference>
<dbReference type="EMBL" id="FNRA01000008">
    <property type="protein sequence ID" value="SEA98341.1"/>
    <property type="molecule type" value="Genomic_DNA"/>
</dbReference>
<protein>
    <submittedName>
        <fullName evidence="2">Glycogen operon protein</fullName>
    </submittedName>
</protein>
<proteinExistence type="predicted"/>
<name>A0A1H4FMH6_9SPHI</name>
<reference evidence="2 3" key="1">
    <citation type="submission" date="2016-10" db="EMBL/GenBank/DDBJ databases">
        <authorList>
            <person name="de Groot N.N."/>
        </authorList>
    </citation>
    <scope>NUCLEOTIDE SEQUENCE [LARGE SCALE GENOMIC DNA]</scope>
    <source>
        <strain evidence="2 3">DSM 19033</strain>
    </source>
</reference>
<dbReference type="InterPro" id="IPR004193">
    <property type="entry name" value="Glyco_hydro_13_N"/>
</dbReference>
<dbReference type="SUPFAM" id="SSF81296">
    <property type="entry name" value="E set domains"/>
    <property type="match status" value="1"/>
</dbReference>
<evidence type="ECO:0000259" key="1">
    <source>
        <dbReference type="Pfam" id="PF02922"/>
    </source>
</evidence>
<dbReference type="STRING" id="425514.SAMN05443550_1081"/>
<dbReference type="Gene3D" id="2.60.40.10">
    <property type="entry name" value="Immunoglobulins"/>
    <property type="match status" value="1"/>
</dbReference>
<feature type="domain" description="Glycoside hydrolase family 13 N-terminal" evidence="1">
    <location>
        <begin position="13"/>
        <end position="49"/>
    </location>
</feature>
<keyword evidence="3" id="KW-1185">Reference proteome</keyword>
<dbReference type="RefSeq" id="WP_217631574.1">
    <property type="nucleotide sequence ID" value="NZ_FNRA01000008.1"/>
</dbReference>
<dbReference type="InterPro" id="IPR013783">
    <property type="entry name" value="Ig-like_fold"/>
</dbReference>
<dbReference type="AlphaFoldDB" id="A0A1H4FMH6"/>
<dbReference type="InterPro" id="IPR014756">
    <property type="entry name" value="Ig_E-set"/>
</dbReference>
<gene>
    <name evidence="2" type="ORF">SAMN05443550_1081</name>
</gene>